<sequence length="157" mass="18575">MDNNPHILGGQVQGSQFHNGYQINYYSNELQIDHNKWAGKILESTGRQYEAHYHLLYPNEQHITDYWLNCTSDTNNPLYLTVYGSIKIMAYDNMCTLVFTELDVTLQDWISPNLVVFTAYNKIWRNPILKSHTKFREYKRAHIIICHYFDATIYCEV</sequence>
<dbReference type="EMBL" id="CAEKKB010000006">
    <property type="protein sequence ID" value="CAB4312219.1"/>
    <property type="molecule type" value="Genomic_DNA"/>
</dbReference>
<name>A0A6J5XES6_PRUAR</name>
<dbReference type="EMBL" id="CAEKDK010000006">
    <property type="protein sequence ID" value="CAB4281912.1"/>
    <property type="molecule type" value="Genomic_DNA"/>
</dbReference>
<evidence type="ECO:0000313" key="1">
    <source>
        <dbReference type="EMBL" id="CAB4281912.1"/>
    </source>
</evidence>
<evidence type="ECO:0000313" key="4">
    <source>
        <dbReference type="Proteomes" id="UP000507245"/>
    </source>
</evidence>
<dbReference type="Proteomes" id="UP000507222">
    <property type="component" value="Unassembled WGS sequence"/>
</dbReference>
<keyword evidence="4" id="KW-1185">Reference proteome</keyword>
<protein>
    <submittedName>
        <fullName evidence="2">Uncharacterized protein</fullName>
    </submittedName>
</protein>
<dbReference type="AlphaFoldDB" id="A0A6J5XES6"/>
<evidence type="ECO:0000313" key="3">
    <source>
        <dbReference type="Proteomes" id="UP000507222"/>
    </source>
</evidence>
<reference evidence="2 3" key="2">
    <citation type="submission" date="2020-05" db="EMBL/GenBank/DDBJ databases">
        <authorList>
            <person name="Campoy J."/>
            <person name="Schneeberger K."/>
            <person name="Spophaly S."/>
        </authorList>
    </citation>
    <scope>NUCLEOTIDE SEQUENCE [LARGE SCALE GENOMIC DNA]</scope>
    <source>
        <strain evidence="2">PruArmRojPasFocal</strain>
    </source>
</reference>
<organism evidence="2 4">
    <name type="scientific">Prunus armeniaca</name>
    <name type="common">Apricot</name>
    <name type="synonym">Armeniaca vulgaris</name>
    <dbReference type="NCBI Taxonomy" id="36596"/>
    <lineage>
        <taxon>Eukaryota</taxon>
        <taxon>Viridiplantae</taxon>
        <taxon>Streptophyta</taxon>
        <taxon>Embryophyta</taxon>
        <taxon>Tracheophyta</taxon>
        <taxon>Spermatophyta</taxon>
        <taxon>Magnoliopsida</taxon>
        <taxon>eudicotyledons</taxon>
        <taxon>Gunneridae</taxon>
        <taxon>Pentapetalae</taxon>
        <taxon>rosids</taxon>
        <taxon>fabids</taxon>
        <taxon>Rosales</taxon>
        <taxon>Rosaceae</taxon>
        <taxon>Amygdaloideae</taxon>
        <taxon>Amygdaleae</taxon>
        <taxon>Prunus</taxon>
    </lineage>
</organism>
<gene>
    <name evidence="1" type="ORF">CURHAP_LOCUS35135</name>
    <name evidence="2" type="ORF">ORAREDHAP_LOCUS34575</name>
</gene>
<accession>A0A6J5XES6</accession>
<proteinExistence type="predicted"/>
<reference evidence="4" key="1">
    <citation type="journal article" date="2020" name="Genome Biol.">
        <title>Gamete binning: chromosome-level and haplotype-resolved genome assembly enabled by high-throughput single-cell sequencing of gamete genomes.</title>
        <authorList>
            <person name="Campoy J.A."/>
            <person name="Sun H."/>
            <person name="Goel M."/>
            <person name="Jiao W.-B."/>
            <person name="Folz-Donahue K."/>
            <person name="Wang N."/>
            <person name="Rubio M."/>
            <person name="Liu C."/>
            <person name="Kukat C."/>
            <person name="Ruiz D."/>
            <person name="Huettel B."/>
            <person name="Schneeberger K."/>
        </authorList>
    </citation>
    <scope>NUCLEOTIDE SEQUENCE [LARGE SCALE GENOMIC DNA]</scope>
    <source>
        <strain evidence="4">cv. Rojo Pasion</strain>
    </source>
</reference>
<evidence type="ECO:0000313" key="2">
    <source>
        <dbReference type="EMBL" id="CAB4312219.1"/>
    </source>
</evidence>
<dbReference type="Proteomes" id="UP000507245">
    <property type="component" value="Unassembled WGS sequence"/>
</dbReference>